<evidence type="ECO:0000313" key="6">
    <source>
        <dbReference type="EMBL" id="ORD94846.1"/>
    </source>
</evidence>
<evidence type="ECO:0000256" key="4">
    <source>
        <dbReference type="PIRSR" id="PIRSR000303-1"/>
    </source>
</evidence>
<evidence type="ECO:0000256" key="2">
    <source>
        <dbReference type="ARBA" id="ARBA00022559"/>
    </source>
</evidence>
<gene>
    <name evidence="6" type="ORF">ECANGB1_2784</name>
</gene>
<protein>
    <recommendedName>
        <fullName evidence="5">Glutathione peroxidase</fullName>
    </recommendedName>
</protein>
<dbReference type="OrthoDB" id="446890at2759"/>
<accession>A0A1Y1S9X2</accession>
<dbReference type="InterPro" id="IPR000889">
    <property type="entry name" value="Glutathione_peroxidase"/>
</dbReference>
<sequence length="194" mass="22536">MAENKSIYAFRLRDYRNNEFNLGLFRNKVIIIVNVASKCGLSETSYRKIKETLDRHRNQVVFVLCPCKQFLKQEHDDPNEISQFVESKLRGHYEHVEGVAESNISVEKEVITEKTNVVLTETIHVRGSNIDPLFDFLISKKGGFITNTIKWNFSSFLVDRNGEVVARYSPMDFITWNDPKLEAALERKNQPYIC</sequence>
<dbReference type="PANTHER" id="PTHR11592">
    <property type="entry name" value="GLUTATHIONE PEROXIDASE"/>
    <property type="match status" value="1"/>
</dbReference>
<dbReference type="PANTHER" id="PTHR11592:SF78">
    <property type="entry name" value="GLUTATHIONE PEROXIDASE"/>
    <property type="match status" value="1"/>
</dbReference>
<proteinExistence type="inferred from homology"/>
<dbReference type="Gene3D" id="3.40.30.10">
    <property type="entry name" value="Glutaredoxin"/>
    <property type="match status" value="1"/>
</dbReference>
<comment type="caution">
    <text evidence="6">The sequence shown here is derived from an EMBL/GenBank/DDBJ whole genome shotgun (WGS) entry which is preliminary data.</text>
</comment>
<organism evidence="6 7">
    <name type="scientific">Enterospora canceri</name>
    <dbReference type="NCBI Taxonomy" id="1081671"/>
    <lineage>
        <taxon>Eukaryota</taxon>
        <taxon>Fungi</taxon>
        <taxon>Fungi incertae sedis</taxon>
        <taxon>Microsporidia</taxon>
        <taxon>Enterocytozoonidae</taxon>
        <taxon>Enterospora</taxon>
    </lineage>
</organism>
<dbReference type="AlphaFoldDB" id="A0A1Y1S9X2"/>
<dbReference type="Pfam" id="PF00255">
    <property type="entry name" value="GSHPx"/>
    <property type="match status" value="1"/>
</dbReference>
<dbReference type="GO" id="GO:0004601">
    <property type="term" value="F:peroxidase activity"/>
    <property type="evidence" value="ECO:0007669"/>
    <property type="project" value="UniProtKB-KW"/>
</dbReference>
<dbReference type="PRINTS" id="PR01011">
    <property type="entry name" value="GLUTPROXDASE"/>
</dbReference>
<dbReference type="GO" id="GO:0006979">
    <property type="term" value="P:response to oxidative stress"/>
    <property type="evidence" value="ECO:0007669"/>
    <property type="project" value="InterPro"/>
</dbReference>
<evidence type="ECO:0000256" key="1">
    <source>
        <dbReference type="ARBA" id="ARBA00006926"/>
    </source>
</evidence>
<keyword evidence="7" id="KW-1185">Reference proteome</keyword>
<feature type="active site" evidence="4">
    <location>
        <position position="39"/>
    </location>
</feature>
<dbReference type="Proteomes" id="UP000192639">
    <property type="component" value="Unassembled WGS sequence"/>
</dbReference>
<evidence type="ECO:0000256" key="3">
    <source>
        <dbReference type="ARBA" id="ARBA00023002"/>
    </source>
</evidence>
<dbReference type="EMBL" id="LWDP01000008">
    <property type="protein sequence ID" value="ORD94846.1"/>
    <property type="molecule type" value="Genomic_DNA"/>
</dbReference>
<reference evidence="6 7" key="1">
    <citation type="journal article" date="2017" name="Environ. Microbiol.">
        <title>Decay of the glycolytic pathway and adaptation to intranuclear parasitism within Enterocytozoonidae microsporidia.</title>
        <authorList>
            <person name="Wiredu Boakye D."/>
            <person name="Jaroenlak P."/>
            <person name="Prachumwat A."/>
            <person name="Williams T.A."/>
            <person name="Bateman K.S."/>
            <person name="Itsathitphaisarn O."/>
            <person name="Sritunyalucksana K."/>
            <person name="Paszkiewicz K.H."/>
            <person name="Moore K.A."/>
            <person name="Stentiford G.D."/>
            <person name="Williams B.A."/>
        </authorList>
    </citation>
    <scope>NUCLEOTIDE SEQUENCE [LARGE SCALE GENOMIC DNA]</scope>
    <source>
        <strain evidence="6 7">GB1</strain>
    </source>
</reference>
<evidence type="ECO:0000256" key="5">
    <source>
        <dbReference type="RuleBase" id="RU000499"/>
    </source>
</evidence>
<dbReference type="SUPFAM" id="SSF52833">
    <property type="entry name" value="Thioredoxin-like"/>
    <property type="match status" value="1"/>
</dbReference>
<comment type="similarity">
    <text evidence="1 5">Belongs to the glutathione peroxidase family.</text>
</comment>
<name>A0A1Y1S9X2_9MICR</name>
<keyword evidence="3 5" id="KW-0560">Oxidoreductase</keyword>
<evidence type="ECO:0000313" key="7">
    <source>
        <dbReference type="Proteomes" id="UP000192639"/>
    </source>
</evidence>
<dbReference type="VEuPathDB" id="MicrosporidiaDB:ECANGB1_2784"/>
<dbReference type="PROSITE" id="PS51355">
    <property type="entry name" value="GLUTATHIONE_PEROXID_3"/>
    <property type="match status" value="1"/>
</dbReference>
<dbReference type="PIRSF" id="PIRSF000303">
    <property type="entry name" value="Glutathion_perox"/>
    <property type="match status" value="1"/>
</dbReference>
<dbReference type="InterPro" id="IPR036249">
    <property type="entry name" value="Thioredoxin-like_sf"/>
</dbReference>
<keyword evidence="2 5" id="KW-0575">Peroxidase</keyword>